<dbReference type="InterPro" id="IPR013815">
    <property type="entry name" value="ATP_grasp_subdomain_1"/>
</dbReference>
<organism evidence="3 4">
    <name type="scientific">Algoriphagus locisalis</name>
    <dbReference type="NCBI Taxonomy" id="305507"/>
    <lineage>
        <taxon>Bacteria</taxon>
        <taxon>Pseudomonadati</taxon>
        <taxon>Bacteroidota</taxon>
        <taxon>Cytophagia</taxon>
        <taxon>Cytophagales</taxon>
        <taxon>Cyclobacteriaceae</taxon>
        <taxon>Algoriphagus</taxon>
    </lineage>
</organism>
<dbReference type="PROSITE" id="PS50975">
    <property type="entry name" value="ATP_GRASP"/>
    <property type="match status" value="1"/>
</dbReference>
<keyword evidence="4" id="KW-1185">Reference proteome</keyword>
<dbReference type="STRING" id="305507.SAMN04489724_2627"/>
<dbReference type="GO" id="GO:0005524">
    <property type="term" value="F:ATP binding"/>
    <property type="evidence" value="ECO:0007669"/>
    <property type="project" value="UniProtKB-UniRule"/>
</dbReference>
<evidence type="ECO:0000259" key="2">
    <source>
        <dbReference type="PROSITE" id="PS50975"/>
    </source>
</evidence>
<reference evidence="4" key="1">
    <citation type="submission" date="2016-10" db="EMBL/GenBank/DDBJ databases">
        <authorList>
            <person name="Varghese N."/>
            <person name="Submissions S."/>
        </authorList>
    </citation>
    <scope>NUCLEOTIDE SEQUENCE [LARGE SCALE GENOMIC DNA]</scope>
    <source>
        <strain evidence="4">DSM 23445</strain>
    </source>
</reference>
<name>A0A1I7BR11_9BACT</name>
<dbReference type="GO" id="GO:0046872">
    <property type="term" value="F:metal ion binding"/>
    <property type="evidence" value="ECO:0007669"/>
    <property type="project" value="InterPro"/>
</dbReference>
<sequence>MVEGIQLDSPTASTNNWEKMPDPTRMFNSFEFGHAWWFHIPMFVLGVSWAIRLRKANFFAAANPALENGGLYNYSKFAAQNHFPNENLPNTCLIHSEDKLDFIWEKVNGQGIQFPFIIKPDVGERGKGVRLIYHPNELEFYLKEQPKDSYLIQDFIEKAQEYGVFFFKHPVSGELKIPSLTRKISLQIVGDGVSSLSELIQNHPRASRYQHLIRVADPDSIPFLGQLVKLSEMGNHCKGAVFLDYSEYISPEMISAFEKVFETVKGINYGRLDVKVDDLIDLSDPDKLIILEVNGANAEPIHMYSPEKNYRAGLRTISSYFRTMARMSKLNLAGNRSQFKKRDTLRSLREYMKK</sequence>
<dbReference type="Proteomes" id="UP000199673">
    <property type="component" value="Unassembled WGS sequence"/>
</dbReference>
<dbReference type="Gene3D" id="3.30.1490.20">
    <property type="entry name" value="ATP-grasp fold, A domain"/>
    <property type="match status" value="1"/>
</dbReference>
<feature type="domain" description="ATP-grasp" evidence="2">
    <location>
        <begin position="80"/>
        <end position="325"/>
    </location>
</feature>
<keyword evidence="1" id="KW-0067">ATP-binding</keyword>
<dbReference type="InterPro" id="IPR011761">
    <property type="entry name" value="ATP-grasp"/>
</dbReference>
<dbReference type="InterPro" id="IPR013651">
    <property type="entry name" value="ATP-grasp_RimK-type"/>
</dbReference>
<gene>
    <name evidence="3" type="ORF">SAMN04489724_2627</name>
</gene>
<dbReference type="AlphaFoldDB" id="A0A1I7BR11"/>
<accession>A0A1I7BR11</accession>
<keyword evidence="1" id="KW-0547">Nucleotide-binding</keyword>
<proteinExistence type="predicted"/>
<dbReference type="SUPFAM" id="SSF56059">
    <property type="entry name" value="Glutathione synthetase ATP-binding domain-like"/>
    <property type="match status" value="1"/>
</dbReference>
<protein>
    <submittedName>
        <fullName evidence="3">ATP-grasp domain-containing protein</fullName>
    </submittedName>
</protein>
<dbReference type="Pfam" id="PF08443">
    <property type="entry name" value="RimK"/>
    <property type="match status" value="1"/>
</dbReference>
<evidence type="ECO:0000313" key="3">
    <source>
        <dbReference type="EMBL" id="SFT89635.1"/>
    </source>
</evidence>
<evidence type="ECO:0000313" key="4">
    <source>
        <dbReference type="Proteomes" id="UP000199673"/>
    </source>
</evidence>
<dbReference type="EMBL" id="FPBF01000003">
    <property type="protein sequence ID" value="SFT89635.1"/>
    <property type="molecule type" value="Genomic_DNA"/>
</dbReference>
<evidence type="ECO:0000256" key="1">
    <source>
        <dbReference type="PROSITE-ProRule" id="PRU00409"/>
    </source>
</evidence>
<dbReference type="OrthoDB" id="9775266at2"/>